<dbReference type="PANTHER" id="PTHR43877">
    <property type="entry name" value="AMINOALKYLPHOSPHONATE N-ACETYLTRANSFERASE-RELATED-RELATED"/>
    <property type="match status" value="1"/>
</dbReference>
<protein>
    <submittedName>
        <fullName evidence="4">GNAT family N-acetyltransferase</fullName>
        <ecNumber evidence="4">2.3.1.-</ecNumber>
    </submittedName>
</protein>
<keyword evidence="1 4" id="KW-0808">Transferase</keyword>
<dbReference type="SUPFAM" id="SSF55729">
    <property type="entry name" value="Acyl-CoA N-acyltransferases (Nat)"/>
    <property type="match status" value="1"/>
</dbReference>
<evidence type="ECO:0000256" key="1">
    <source>
        <dbReference type="ARBA" id="ARBA00022679"/>
    </source>
</evidence>
<dbReference type="Proteomes" id="UP001219605">
    <property type="component" value="Chromosome"/>
</dbReference>
<gene>
    <name evidence="4" type="ORF">PVK37_09145</name>
</gene>
<reference evidence="4 5" key="1">
    <citation type="submission" date="2023-02" db="EMBL/GenBank/DDBJ databases">
        <authorList>
            <person name="Mo P."/>
        </authorList>
    </citation>
    <scope>NUCLEOTIDE SEQUENCE [LARGE SCALE GENOMIC DNA]</scope>
    <source>
        <strain evidence="4 5">HUAS 3</strain>
    </source>
</reference>
<accession>A0ABY7ZU22</accession>
<dbReference type="Gene3D" id="3.40.630.30">
    <property type="match status" value="1"/>
</dbReference>
<dbReference type="Pfam" id="PF00583">
    <property type="entry name" value="Acetyltransf_1"/>
    <property type="match status" value="1"/>
</dbReference>
<sequence length="146" mass="16622">MTTDDLRYAPVRAGLAREYRDRYGVGVEEEMSRWPDDDFTPPRGGLVLLLLHGETVAGGGFHSPDGRQVELRRIWTDPRYRRRGLARRVVTEIEARAVRLGCRRAHLLTGPRQPEADALYRTMGYRPVPVTLPAGEPPALRYEKDL</sequence>
<keyword evidence="2 4" id="KW-0012">Acyltransferase</keyword>
<dbReference type="GO" id="GO:0016746">
    <property type="term" value="F:acyltransferase activity"/>
    <property type="evidence" value="ECO:0007669"/>
    <property type="project" value="UniProtKB-KW"/>
</dbReference>
<dbReference type="EC" id="2.3.1.-" evidence="4"/>
<evidence type="ECO:0000313" key="4">
    <source>
        <dbReference type="EMBL" id="WDZ86540.1"/>
    </source>
</evidence>
<dbReference type="EMBL" id="CP118615">
    <property type="protein sequence ID" value="WDZ86540.1"/>
    <property type="molecule type" value="Genomic_DNA"/>
</dbReference>
<dbReference type="InterPro" id="IPR000182">
    <property type="entry name" value="GNAT_dom"/>
</dbReference>
<evidence type="ECO:0000259" key="3">
    <source>
        <dbReference type="PROSITE" id="PS51186"/>
    </source>
</evidence>
<evidence type="ECO:0000256" key="2">
    <source>
        <dbReference type="ARBA" id="ARBA00023315"/>
    </source>
</evidence>
<proteinExistence type="predicted"/>
<feature type="domain" description="N-acetyltransferase" evidence="3">
    <location>
        <begin position="1"/>
        <end position="146"/>
    </location>
</feature>
<name>A0ABY7ZU22_9ACTN</name>
<dbReference type="RefSeq" id="WP_275033374.1">
    <property type="nucleotide sequence ID" value="NZ_CP118615.1"/>
</dbReference>
<dbReference type="PANTHER" id="PTHR43877:SF2">
    <property type="entry name" value="AMINOALKYLPHOSPHONATE N-ACETYLTRANSFERASE-RELATED"/>
    <property type="match status" value="1"/>
</dbReference>
<organism evidence="4 5">
    <name type="scientific">Micromonospora cathayae</name>
    <dbReference type="NCBI Taxonomy" id="3028804"/>
    <lineage>
        <taxon>Bacteria</taxon>
        <taxon>Bacillati</taxon>
        <taxon>Actinomycetota</taxon>
        <taxon>Actinomycetes</taxon>
        <taxon>Micromonosporales</taxon>
        <taxon>Micromonosporaceae</taxon>
        <taxon>Micromonospora</taxon>
    </lineage>
</organism>
<keyword evidence="5" id="KW-1185">Reference proteome</keyword>
<dbReference type="InterPro" id="IPR050832">
    <property type="entry name" value="Bact_Acetyltransf"/>
</dbReference>
<evidence type="ECO:0000313" key="5">
    <source>
        <dbReference type="Proteomes" id="UP001219605"/>
    </source>
</evidence>
<dbReference type="InterPro" id="IPR016181">
    <property type="entry name" value="Acyl_CoA_acyltransferase"/>
</dbReference>
<dbReference type="PROSITE" id="PS51186">
    <property type="entry name" value="GNAT"/>
    <property type="match status" value="1"/>
</dbReference>